<evidence type="ECO:0000313" key="2">
    <source>
        <dbReference type="EMBL" id="RKN36800.1"/>
    </source>
</evidence>
<dbReference type="NCBIfam" id="TIGR01443">
    <property type="entry name" value="intein_Cterm"/>
    <property type="match status" value="1"/>
</dbReference>
<dbReference type="OrthoDB" id="4499611at2"/>
<comment type="caution">
    <text evidence="2">The sequence shown here is derived from an EMBL/GenBank/DDBJ whole genome shotgun (WGS) entry which is preliminary data.</text>
</comment>
<name>A0A3A9YJ14_9ACTN</name>
<dbReference type="PROSITE" id="PS50818">
    <property type="entry name" value="INTEIN_C_TER"/>
    <property type="match status" value="1"/>
</dbReference>
<dbReference type="EMBL" id="RBAL01000031">
    <property type="protein sequence ID" value="RKN36800.1"/>
    <property type="molecule type" value="Genomic_DNA"/>
</dbReference>
<proteinExistence type="predicted"/>
<sequence>MSCTMLGLTLATGGSGRGAALALRHADDVVDAARHADDVVDAARHGDDVVDAVGSCLRHSFLAGTDVLLADGTRKDIDDLEVGDTILATDPETGQTVPRRVVATIITDSDKEYTELTVTDAEGEESTLVATSHHPFWDEATHTWTNAADLTPGAQLHTPDGTTATVTATHTYHATARTYDLTVESTHTYYVLAGSTPVLVHNSNCNPIAGSSDAQRLADELRLASANSPFTPGGQLTQEALDSSRVIMQGSDMGNRELLDRFAERGGVAQWGKYSTPTHQSPYGDFQVHFYRNSVTGEVMYDYDYKVVMNRR</sequence>
<protein>
    <recommendedName>
        <fullName evidence="1">Hint domain-containing protein</fullName>
    </recommendedName>
</protein>
<dbReference type="Gene3D" id="2.170.16.10">
    <property type="entry name" value="Hedgehog/Intein (Hint) domain"/>
    <property type="match status" value="1"/>
</dbReference>
<dbReference type="Proteomes" id="UP000272474">
    <property type="component" value="Unassembled WGS sequence"/>
</dbReference>
<dbReference type="SUPFAM" id="SSF51294">
    <property type="entry name" value="Hedgehog/intein (Hint) domain"/>
    <property type="match status" value="1"/>
</dbReference>
<feature type="domain" description="Hint" evidence="1">
    <location>
        <begin position="58"/>
        <end position="160"/>
    </location>
</feature>
<organism evidence="2 3">
    <name type="scientific">Streptomyces hoynatensis</name>
    <dbReference type="NCBI Taxonomy" id="1141874"/>
    <lineage>
        <taxon>Bacteria</taxon>
        <taxon>Bacillati</taxon>
        <taxon>Actinomycetota</taxon>
        <taxon>Actinomycetes</taxon>
        <taxon>Kitasatosporales</taxon>
        <taxon>Streptomycetaceae</taxon>
        <taxon>Streptomyces</taxon>
    </lineage>
</organism>
<dbReference type="Pfam" id="PF07591">
    <property type="entry name" value="PT-HINT"/>
    <property type="match status" value="1"/>
</dbReference>
<dbReference type="InterPro" id="IPR036844">
    <property type="entry name" value="Hint_dom_sf"/>
</dbReference>
<accession>A0A3A9YJ14</accession>
<dbReference type="InterPro" id="IPR030934">
    <property type="entry name" value="Intein_C"/>
</dbReference>
<reference evidence="2 3" key="1">
    <citation type="journal article" date="2014" name="Int. J. Syst. Evol. Microbiol.">
        <title>Streptomyces hoynatensis sp. nov., isolated from deep marine sediment.</title>
        <authorList>
            <person name="Veyisoglu A."/>
            <person name="Sahin N."/>
        </authorList>
    </citation>
    <scope>NUCLEOTIDE SEQUENCE [LARGE SCALE GENOMIC DNA]</scope>
    <source>
        <strain evidence="2 3">KCTC 29097</strain>
    </source>
</reference>
<dbReference type="InterPro" id="IPR003587">
    <property type="entry name" value="Hint_dom_N"/>
</dbReference>
<dbReference type="AlphaFoldDB" id="A0A3A9YJ14"/>
<evidence type="ECO:0000259" key="1">
    <source>
        <dbReference type="SMART" id="SM00306"/>
    </source>
</evidence>
<evidence type="ECO:0000313" key="3">
    <source>
        <dbReference type="Proteomes" id="UP000272474"/>
    </source>
</evidence>
<keyword evidence="3" id="KW-1185">Reference proteome</keyword>
<gene>
    <name evidence="2" type="ORF">D7294_29615</name>
</gene>
<dbReference type="CDD" id="cd00081">
    <property type="entry name" value="Hint"/>
    <property type="match status" value="1"/>
</dbReference>
<dbReference type="SMART" id="SM00306">
    <property type="entry name" value="HintN"/>
    <property type="match status" value="1"/>
</dbReference>